<reference evidence="2 3" key="1">
    <citation type="submission" date="2021-11" db="EMBL/GenBank/DDBJ databases">
        <authorList>
            <person name="Depoorter E."/>
        </authorList>
    </citation>
    <scope>NUCLEOTIDE SEQUENCE [LARGE SCALE GENOMIC DNA]</scope>
    <source>
        <strain evidence="2 3">LMG 24286</strain>
    </source>
</reference>
<organism evidence="2 3">
    <name type="scientific">Periweissella ghanensis</name>
    <dbReference type="NCBI Taxonomy" id="467997"/>
    <lineage>
        <taxon>Bacteria</taxon>
        <taxon>Bacillati</taxon>
        <taxon>Bacillota</taxon>
        <taxon>Bacilli</taxon>
        <taxon>Lactobacillales</taxon>
        <taxon>Lactobacillaceae</taxon>
        <taxon>Periweissella</taxon>
    </lineage>
</organism>
<dbReference type="Pfam" id="PF13302">
    <property type="entry name" value="Acetyltransf_3"/>
    <property type="match status" value="1"/>
</dbReference>
<feature type="domain" description="N-acetyltransferase" evidence="1">
    <location>
        <begin position="28"/>
        <end position="182"/>
    </location>
</feature>
<protein>
    <submittedName>
        <fullName evidence="2">Ribosomal-protein-serine acetyltransferase</fullName>
        <ecNumber evidence="2">2.3.1.-</ecNumber>
    </submittedName>
</protein>
<evidence type="ECO:0000259" key="1">
    <source>
        <dbReference type="PROSITE" id="PS51186"/>
    </source>
</evidence>
<dbReference type="InterPro" id="IPR051908">
    <property type="entry name" value="Ribosomal_N-acetyltransferase"/>
</dbReference>
<dbReference type="PANTHER" id="PTHR43441:SF11">
    <property type="entry name" value="RIBOSOMAL-PROTEIN-SERINE ACETYLTRANSFERASE"/>
    <property type="match status" value="1"/>
</dbReference>
<dbReference type="Gene3D" id="3.40.630.30">
    <property type="match status" value="1"/>
</dbReference>
<dbReference type="EMBL" id="CAKKNT010000004">
    <property type="protein sequence ID" value="CAH0418087.1"/>
    <property type="molecule type" value="Genomic_DNA"/>
</dbReference>
<proteinExistence type="predicted"/>
<dbReference type="SUPFAM" id="SSF55729">
    <property type="entry name" value="Acyl-CoA N-acyltransferases (Nat)"/>
    <property type="match status" value="1"/>
</dbReference>
<dbReference type="EC" id="2.3.1.-" evidence="2"/>
<comment type="caution">
    <text evidence="2">The sequence shown here is derived from an EMBL/GenBank/DDBJ whole genome shotgun (WGS) entry which is preliminary data.</text>
</comment>
<dbReference type="GO" id="GO:0016746">
    <property type="term" value="F:acyltransferase activity"/>
    <property type="evidence" value="ECO:0007669"/>
    <property type="project" value="UniProtKB-KW"/>
</dbReference>
<dbReference type="InterPro" id="IPR000182">
    <property type="entry name" value="GNAT_dom"/>
</dbReference>
<gene>
    <name evidence="2" type="primary">rimL</name>
    <name evidence="2" type="ORF">WGH24286_00503</name>
</gene>
<name>A0ABM8ZA35_9LACO</name>
<keyword evidence="2" id="KW-0012">Acyltransferase</keyword>
<evidence type="ECO:0000313" key="2">
    <source>
        <dbReference type="EMBL" id="CAH0418087.1"/>
    </source>
</evidence>
<sequence>MSREWFTLPINDELQLVQPEVSMGAEVYNLVAQNRDYLNQFLPWAKQIVAPGIEENFIRSMLMAHIQGTQRLFFIAQNDVIIGAVDLHNINQNVRKAEIGYWLSAHVSGQGIMTTVLQFFNAYAFNTLGLNKLMLQVDVANLASNRVAEKCGYQFIGMHPADFIIRGALRDMNHYALLSPQKS</sequence>
<keyword evidence="2" id="KW-0808">Transferase</keyword>
<keyword evidence="3" id="KW-1185">Reference proteome</keyword>
<evidence type="ECO:0000313" key="3">
    <source>
        <dbReference type="Proteomes" id="UP000789719"/>
    </source>
</evidence>
<dbReference type="Proteomes" id="UP000789719">
    <property type="component" value="Unassembled WGS sequence"/>
</dbReference>
<dbReference type="InterPro" id="IPR016181">
    <property type="entry name" value="Acyl_CoA_acyltransferase"/>
</dbReference>
<dbReference type="PROSITE" id="PS51186">
    <property type="entry name" value="GNAT"/>
    <property type="match status" value="1"/>
</dbReference>
<dbReference type="PANTHER" id="PTHR43441">
    <property type="entry name" value="RIBOSOMAL-PROTEIN-SERINE ACETYLTRANSFERASE"/>
    <property type="match status" value="1"/>
</dbReference>
<accession>A0ABM8ZA35</accession>